<sequence length="203" mass="23430">MKGASAIFAWYTSRSGLVTILAPPPPDKYHPSGQSTYQLVEEPIIRESIKNTHAGIRVVMIHPTVVQAKDFSYELWPVDETQTWIAKFGTCFTRVITWRNVKLTNKTSGAVSTGRVDSDDQPILSIFEEIRGEAKAKKMEEAKRMEEAMKRKEARKREEARKIAEAKKRKEARKREEARKMAEAKKRKEARKREEARKIEEAR</sequence>
<name>A0ACC8EL75_9PEZI</name>
<dbReference type="Proteomes" id="UP000250078">
    <property type="component" value="Unassembled WGS sequence"/>
</dbReference>
<proteinExistence type="predicted"/>
<gene>
    <name evidence="1" type="ORF">K441DRAFT_22557</name>
</gene>
<organism evidence="1 2">
    <name type="scientific">Cenococcum geophilum 1.58</name>
    <dbReference type="NCBI Taxonomy" id="794803"/>
    <lineage>
        <taxon>Eukaryota</taxon>
        <taxon>Fungi</taxon>
        <taxon>Dikarya</taxon>
        <taxon>Ascomycota</taxon>
        <taxon>Pezizomycotina</taxon>
        <taxon>Dothideomycetes</taxon>
        <taxon>Pleosporomycetidae</taxon>
        <taxon>Gloniales</taxon>
        <taxon>Gloniaceae</taxon>
        <taxon>Cenococcum</taxon>
    </lineage>
</organism>
<dbReference type="EMBL" id="KV748281">
    <property type="protein sequence ID" value="OCK86884.1"/>
    <property type="molecule type" value="Genomic_DNA"/>
</dbReference>
<reference evidence="1 2" key="1">
    <citation type="journal article" date="2016" name="Nat. Commun.">
        <title>Ectomycorrhizal ecology is imprinted in the genome of the dominant symbiotic fungus Cenococcum geophilum.</title>
        <authorList>
            <consortium name="DOE Joint Genome Institute"/>
            <person name="Peter M."/>
            <person name="Kohler A."/>
            <person name="Ohm R.A."/>
            <person name="Kuo A."/>
            <person name="Krutzmann J."/>
            <person name="Morin E."/>
            <person name="Arend M."/>
            <person name="Barry K.W."/>
            <person name="Binder M."/>
            <person name="Choi C."/>
            <person name="Clum A."/>
            <person name="Copeland A."/>
            <person name="Grisel N."/>
            <person name="Haridas S."/>
            <person name="Kipfer T."/>
            <person name="LaButti K."/>
            <person name="Lindquist E."/>
            <person name="Lipzen A."/>
            <person name="Maire R."/>
            <person name="Meier B."/>
            <person name="Mihaltcheva S."/>
            <person name="Molinier V."/>
            <person name="Murat C."/>
            <person name="Poggeler S."/>
            <person name="Quandt C.A."/>
            <person name="Sperisen C."/>
            <person name="Tritt A."/>
            <person name="Tisserant E."/>
            <person name="Crous P.W."/>
            <person name="Henrissat B."/>
            <person name="Nehls U."/>
            <person name="Egli S."/>
            <person name="Spatafora J.W."/>
            <person name="Grigoriev I.V."/>
            <person name="Martin F.M."/>
        </authorList>
    </citation>
    <scope>NUCLEOTIDE SEQUENCE [LARGE SCALE GENOMIC DNA]</scope>
    <source>
        <strain evidence="1 2">1.58</strain>
    </source>
</reference>
<evidence type="ECO:0000313" key="2">
    <source>
        <dbReference type="Proteomes" id="UP000250078"/>
    </source>
</evidence>
<keyword evidence="2" id="KW-1185">Reference proteome</keyword>
<accession>A0ACC8EL75</accession>
<evidence type="ECO:0000313" key="1">
    <source>
        <dbReference type="EMBL" id="OCK86884.1"/>
    </source>
</evidence>
<protein>
    <submittedName>
        <fullName evidence="1">Uncharacterized protein</fullName>
    </submittedName>
</protein>